<sequence>FLEYDSLEEEGFRYFIVNHSIQFLNLKTNNVEGMWRHAKTSLSHYLLPKKLYGGCMVKFMFIKRCRSQKLDMLTEFFKYAEEIYDLLYFSRK</sequence>
<dbReference type="EMBL" id="VUJU01005100">
    <property type="protein sequence ID" value="KAF0752295.1"/>
    <property type="molecule type" value="Genomic_DNA"/>
</dbReference>
<dbReference type="Proteomes" id="UP000478052">
    <property type="component" value="Unassembled WGS sequence"/>
</dbReference>
<proteinExistence type="predicted"/>
<accession>A0A6G0YB45</accession>
<evidence type="ECO:0000313" key="1">
    <source>
        <dbReference type="EMBL" id="KAF0752295.1"/>
    </source>
</evidence>
<evidence type="ECO:0000313" key="2">
    <source>
        <dbReference type="Proteomes" id="UP000478052"/>
    </source>
</evidence>
<organism evidence="1 2">
    <name type="scientific">Aphis craccivora</name>
    <name type="common">Cowpea aphid</name>
    <dbReference type="NCBI Taxonomy" id="307492"/>
    <lineage>
        <taxon>Eukaryota</taxon>
        <taxon>Metazoa</taxon>
        <taxon>Ecdysozoa</taxon>
        <taxon>Arthropoda</taxon>
        <taxon>Hexapoda</taxon>
        <taxon>Insecta</taxon>
        <taxon>Pterygota</taxon>
        <taxon>Neoptera</taxon>
        <taxon>Paraneoptera</taxon>
        <taxon>Hemiptera</taxon>
        <taxon>Sternorrhyncha</taxon>
        <taxon>Aphidomorpha</taxon>
        <taxon>Aphidoidea</taxon>
        <taxon>Aphididae</taxon>
        <taxon>Aphidini</taxon>
        <taxon>Aphis</taxon>
        <taxon>Aphis</taxon>
    </lineage>
</organism>
<gene>
    <name evidence="1" type="ORF">FWK35_00019558</name>
</gene>
<reference evidence="1 2" key="1">
    <citation type="submission" date="2019-08" db="EMBL/GenBank/DDBJ databases">
        <title>Whole genome of Aphis craccivora.</title>
        <authorList>
            <person name="Voronova N.V."/>
            <person name="Shulinski R.S."/>
            <person name="Bandarenka Y.V."/>
            <person name="Zhorov D.G."/>
            <person name="Warner D."/>
        </authorList>
    </citation>
    <scope>NUCLEOTIDE SEQUENCE [LARGE SCALE GENOMIC DNA]</scope>
    <source>
        <strain evidence="1">180601</strain>
        <tissue evidence="1">Whole Body</tissue>
    </source>
</reference>
<feature type="non-terminal residue" evidence="1">
    <location>
        <position position="1"/>
    </location>
</feature>
<protein>
    <submittedName>
        <fullName evidence="1">DDE Tnp IS1595 domain-containing protein</fullName>
    </submittedName>
</protein>
<name>A0A6G0YB45_APHCR</name>
<dbReference type="AlphaFoldDB" id="A0A6G0YB45"/>
<keyword evidence="2" id="KW-1185">Reference proteome</keyword>
<comment type="caution">
    <text evidence="1">The sequence shown here is derived from an EMBL/GenBank/DDBJ whole genome shotgun (WGS) entry which is preliminary data.</text>
</comment>